<accession>A0A7W2IS71</accession>
<organism evidence="1 2">
    <name type="scientific">Vibrio marinisediminis</name>
    <dbReference type="NCBI Taxonomy" id="2758441"/>
    <lineage>
        <taxon>Bacteria</taxon>
        <taxon>Pseudomonadati</taxon>
        <taxon>Pseudomonadota</taxon>
        <taxon>Gammaproteobacteria</taxon>
        <taxon>Vibrionales</taxon>
        <taxon>Vibrionaceae</taxon>
        <taxon>Vibrio</taxon>
    </lineage>
</organism>
<dbReference type="Proteomes" id="UP000571701">
    <property type="component" value="Unassembled WGS sequence"/>
</dbReference>
<evidence type="ECO:0000313" key="2">
    <source>
        <dbReference type="Proteomes" id="UP000571701"/>
    </source>
</evidence>
<reference evidence="1 2" key="1">
    <citation type="submission" date="2020-07" db="EMBL/GenBank/DDBJ databases">
        <title>Vibrio marinisediminis sp. nov., isolated from marine sediment.</title>
        <authorList>
            <person name="Ji X."/>
        </authorList>
    </citation>
    <scope>NUCLEOTIDE SEQUENCE [LARGE SCALE GENOMIC DNA]</scope>
    <source>
        <strain evidence="1 2">404</strain>
    </source>
</reference>
<comment type="caution">
    <text evidence="1">The sequence shown here is derived from an EMBL/GenBank/DDBJ whole genome shotgun (WGS) entry which is preliminary data.</text>
</comment>
<dbReference type="RefSeq" id="WP_182106969.1">
    <property type="nucleotide sequence ID" value="NZ_JACFYF010000001.1"/>
</dbReference>
<proteinExistence type="predicted"/>
<sequence>MNQFMKTLHQLVTENRKMWIKEVVYGYRISNKDLWKYYGYQSPNEMKNDLE</sequence>
<gene>
    <name evidence="1" type="ORF">H2O73_00570</name>
</gene>
<protein>
    <submittedName>
        <fullName evidence="1">Uncharacterized protein</fullName>
    </submittedName>
</protein>
<name>A0A7W2IS71_9VIBR</name>
<evidence type="ECO:0000313" key="1">
    <source>
        <dbReference type="EMBL" id="MBA5760822.1"/>
    </source>
</evidence>
<dbReference type="AlphaFoldDB" id="A0A7W2IS71"/>
<keyword evidence="2" id="KW-1185">Reference proteome</keyword>
<dbReference type="EMBL" id="JACFYF010000001">
    <property type="protein sequence ID" value="MBA5760822.1"/>
    <property type="molecule type" value="Genomic_DNA"/>
</dbReference>